<evidence type="ECO:0000256" key="2">
    <source>
        <dbReference type="ARBA" id="ARBA00023242"/>
    </source>
</evidence>
<feature type="region of interest" description="Disordered" evidence="3">
    <location>
        <begin position="1"/>
        <end position="58"/>
    </location>
</feature>
<name>S6BGF7_BABBO</name>
<feature type="compositionally biased region" description="Basic and acidic residues" evidence="3">
    <location>
        <begin position="237"/>
        <end position="251"/>
    </location>
</feature>
<proteinExistence type="evidence at transcript level"/>
<gene>
    <name evidence="5" type="primary">BBOV_III004110</name>
</gene>
<evidence type="ECO:0000256" key="1">
    <source>
        <dbReference type="ARBA" id="ARBA00004123"/>
    </source>
</evidence>
<dbReference type="InterPro" id="IPR039896">
    <property type="entry name" value="Red-like"/>
</dbReference>
<dbReference type="PANTHER" id="PTHR12765">
    <property type="entry name" value="RED PROTEIN IK FACTOR CYTOKINE IK"/>
    <property type="match status" value="1"/>
</dbReference>
<feature type="region of interest" description="Disordered" evidence="3">
    <location>
        <begin position="329"/>
        <end position="382"/>
    </location>
</feature>
<comment type="subcellular location">
    <subcellularLocation>
        <location evidence="1">Nucleus</location>
    </subcellularLocation>
</comment>
<organism evidence="5">
    <name type="scientific">Babesia bovis</name>
    <dbReference type="NCBI Taxonomy" id="5865"/>
    <lineage>
        <taxon>Eukaryota</taxon>
        <taxon>Sar</taxon>
        <taxon>Alveolata</taxon>
        <taxon>Apicomplexa</taxon>
        <taxon>Aconoidasida</taxon>
        <taxon>Piroplasmida</taxon>
        <taxon>Babesiidae</taxon>
        <taxon>Babesia</taxon>
    </lineage>
</organism>
<feature type="compositionally biased region" description="Polar residues" evidence="3">
    <location>
        <begin position="373"/>
        <end position="382"/>
    </location>
</feature>
<evidence type="ECO:0000313" key="5">
    <source>
        <dbReference type="EMBL" id="BAN65219.1"/>
    </source>
</evidence>
<dbReference type="AlphaFoldDB" id="S6BGF7"/>
<evidence type="ECO:0000259" key="4">
    <source>
        <dbReference type="Pfam" id="PF07808"/>
    </source>
</evidence>
<feature type="region of interest" description="Disordered" evidence="3">
    <location>
        <begin position="237"/>
        <end position="263"/>
    </location>
</feature>
<reference evidence="5" key="1">
    <citation type="journal article" date="2014" name="BMC Genomics">
        <title>The Babesia bovis gene and promoter model: an update from full-length EST analysis.</title>
        <authorList>
            <person name="Yamagishi J."/>
            <person name="Wakaguri H."/>
            <person name="Yokoyama N."/>
            <person name="Yamashita R."/>
            <person name="Suzuki Y."/>
            <person name="Xuan X."/>
            <person name="Igarashi I."/>
        </authorList>
    </citation>
    <scope>NUCLEOTIDE SEQUENCE</scope>
    <source>
        <strain evidence="5">Texas</strain>
    </source>
</reference>
<keyword evidence="2" id="KW-0539">Nucleus</keyword>
<feature type="domain" description="RED-like N-terminal" evidence="4">
    <location>
        <begin position="36"/>
        <end position="204"/>
    </location>
</feature>
<dbReference type="EMBL" id="AK441425">
    <property type="protein sequence ID" value="BAN65219.1"/>
    <property type="molecule type" value="mRNA"/>
</dbReference>
<feature type="compositionally biased region" description="Basic and acidic residues" evidence="3">
    <location>
        <begin position="349"/>
        <end position="358"/>
    </location>
</feature>
<dbReference type="GO" id="GO:0005634">
    <property type="term" value="C:nucleus"/>
    <property type="evidence" value="ECO:0007669"/>
    <property type="project" value="UniProtKB-SubCell"/>
</dbReference>
<evidence type="ECO:0000256" key="3">
    <source>
        <dbReference type="SAM" id="MobiDB-lite"/>
    </source>
</evidence>
<protein>
    <recommendedName>
        <fullName evidence="4">RED-like N-terminal domain-containing protein</fullName>
    </recommendedName>
</protein>
<accession>S6BGF7</accession>
<dbReference type="VEuPathDB" id="PiroplasmaDB:BBOV_III004110"/>
<dbReference type="Pfam" id="PF07808">
    <property type="entry name" value="RED_N"/>
    <property type="match status" value="1"/>
</dbReference>
<sequence length="382" mass="44302">MVSGNNTSSGRRKREGSQSFNEFKRERLEEIRRQLSAQRRDGGDDHASNHQYRNRALERSQLKDEYYRRVVEEHALLKQQTEDESRNMGGDEERTHWGKGLDYVLLEKVRRNLSPRIREEKTVDEDIPESGHTDLGRYMKRTFLQHTHMHHRNYRDRLSNTYDLLCKGFKLKRDDVGTRIFYRFDLSMEPCANDVPPTVVSNDDSLTSTTMGDLRAQLSADLRKEIGDVLEWHRENRKKPKEERLAERPSKLGDTSDADSDDIFADAGEYHSDELNVNDVSKLTVNGHYFGDSGDSDDPDTYNAAVHLPTLGRRERREKLVDAYDECYPMAADSDSDDDVKGGRKKQKSDRSDWRKIEQLVSDKNTIPMEQLEQASISKKAK</sequence>
<dbReference type="InterPro" id="IPR012916">
    <property type="entry name" value="RED_N"/>
</dbReference>
<feature type="compositionally biased region" description="Basic and acidic residues" evidence="3">
    <location>
        <begin position="22"/>
        <end position="48"/>
    </location>
</feature>